<dbReference type="InterPro" id="IPR009069">
    <property type="entry name" value="Cys_alpha_HP_mot_SF"/>
</dbReference>
<organism evidence="2">
    <name type="scientific">Bionectria ochroleuca</name>
    <name type="common">Gliocladium roseum</name>
    <dbReference type="NCBI Taxonomy" id="29856"/>
    <lineage>
        <taxon>Eukaryota</taxon>
        <taxon>Fungi</taxon>
        <taxon>Dikarya</taxon>
        <taxon>Ascomycota</taxon>
        <taxon>Pezizomycotina</taxon>
        <taxon>Sordariomycetes</taxon>
        <taxon>Hypocreomycetidae</taxon>
        <taxon>Hypocreales</taxon>
        <taxon>Bionectriaceae</taxon>
        <taxon>Clonostachys</taxon>
    </lineage>
</organism>
<evidence type="ECO:0000313" key="2">
    <source>
        <dbReference type="EMBL" id="CEO55529.1"/>
    </source>
</evidence>
<protein>
    <recommendedName>
        <fullName evidence="1">Cx9C motif-containing protein 4, mitochondrial</fullName>
    </recommendedName>
</protein>
<accession>A0A0B7KEM0</accession>
<dbReference type="Pfam" id="PF08991">
    <property type="entry name" value="CMC4"/>
    <property type="match status" value="1"/>
</dbReference>
<sequence length="61" mass="6994">MPSSSSCLTKNGYKEERCQSVIKALYQCCEVFYDRYGDDATSPSCPKPKLLRLKLEQLKDQ</sequence>
<evidence type="ECO:0000256" key="1">
    <source>
        <dbReference type="ARBA" id="ARBA00019406"/>
    </source>
</evidence>
<dbReference type="AlphaFoldDB" id="A0A0B7KEM0"/>
<dbReference type="EMBL" id="CDPU01000053">
    <property type="protein sequence ID" value="CEO55529.1"/>
    <property type="molecule type" value="Genomic_DNA"/>
</dbReference>
<proteinExistence type="predicted"/>
<gene>
    <name evidence="2" type="ORF">BN869_000011587_1</name>
</gene>
<name>A0A0B7KEM0_BIOOC</name>
<dbReference type="SUPFAM" id="SSF47072">
    <property type="entry name" value="Cysteine alpha-hairpin motif"/>
    <property type="match status" value="1"/>
</dbReference>
<reference evidence="2" key="1">
    <citation type="submission" date="2015-01" db="EMBL/GenBank/DDBJ databases">
        <authorList>
            <person name="Durling Mikael"/>
        </authorList>
    </citation>
    <scope>NUCLEOTIDE SEQUENCE</scope>
</reference>
<dbReference type="Gene3D" id="1.10.287.1130">
    <property type="entry name" value="CytochromE C oxidase copper chaperone"/>
    <property type="match status" value="1"/>
</dbReference>
<dbReference type="InterPro" id="IPR027179">
    <property type="entry name" value="CMC4"/>
</dbReference>